<dbReference type="InterPro" id="IPR050281">
    <property type="entry name" value="Flavin_monoamine_oxidase"/>
</dbReference>
<dbReference type="Proteomes" id="UP001500466">
    <property type="component" value="Unassembled WGS sequence"/>
</dbReference>
<dbReference type="RefSeq" id="WP_345677045.1">
    <property type="nucleotide sequence ID" value="NZ_BAABHS010000014.1"/>
</dbReference>
<dbReference type="InterPro" id="IPR036188">
    <property type="entry name" value="FAD/NAD-bd_sf"/>
</dbReference>
<proteinExistence type="predicted"/>
<sequence length="553" mass="58965">MARTNPIHALKSMAADHAAADRLRMPVDEYRGLRDDAAADQSGPSRRSLLKRAAALGIGLGVGGAVFARPAFAATAVKQITTDKRIVIIGAGISGLTAALTLADAGVKTTVYEANPSRVGGRMYSQKTYWGNGQTSEIGGELIDTGHKKMLELCRRFGLSTIDFAAAGPAGATEVLKFGGTYYPRSQADDDFKAMYQAVRRDFQDAGDIAWNNANAAGIALSNMSLYDWIDARVPGGHTSKLGQFLDVAYNVEYGADTVNQSAYAAVSMLGWQTNPGHFNIWGGSNERYHIVGGNDQVPQAITAALPSGTVQMGYRLVAIRANADGTQTLTFDNGGTTKTVTADHTIVTVPLPILQGLDLSRANFDPLMTNLLRDARMGYCTKLNMQFSSRPWNGTGPWPGVASGDSFSDLPYQQTWDTTKGQAGSTGLLIQYGGGSLAYGLNPAGPFNTDSDPAVRSIASGYLTQIDTVFPGTKAAWTGKAQLSAWHKNPYSLGAYSYWPVSYLHRYAGYEGTRQGNVHIGGEHTSYDFQGYMNGGAVTGERAANEVIADLS</sequence>
<accession>A0ABP9HHZ9</accession>
<dbReference type="PROSITE" id="PS51318">
    <property type="entry name" value="TAT"/>
    <property type="match status" value="1"/>
</dbReference>
<feature type="domain" description="Amine oxidase" evidence="3">
    <location>
        <begin position="93"/>
        <end position="549"/>
    </location>
</feature>
<evidence type="ECO:0000259" key="3">
    <source>
        <dbReference type="Pfam" id="PF01593"/>
    </source>
</evidence>
<keyword evidence="5" id="KW-1185">Reference proteome</keyword>
<organism evidence="4 5">
    <name type="scientific">Yinghuangia aomiensis</name>
    <dbReference type="NCBI Taxonomy" id="676205"/>
    <lineage>
        <taxon>Bacteria</taxon>
        <taxon>Bacillati</taxon>
        <taxon>Actinomycetota</taxon>
        <taxon>Actinomycetes</taxon>
        <taxon>Kitasatosporales</taxon>
        <taxon>Streptomycetaceae</taxon>
        <taxon>Yinghuangia</taxon>
    </lineage>
</organism>
<dbReference type="EMBL" id="BAABHS010000014">
    <property type="protein sequence ID" value="GAA4971269.1"/>
    <property type="molecule type" value="Genomic_DNA"/>
</dbReference>
<evidence type="ECO:0000256" key="2">
    <source>
        <dbReference type="ARBA" id="ARBA00023002"/>
    </source>
</evidence>
<evidence type="ECO:0000256" key="1">
    <source>
        <dbReference type="ARBA" id="ARBA00001974"/>
    </source>
</evidence>
<name>A0ABP9HHZ9_9ACTN</name>
<protein>
    <recommendedName>
        <fullName evidence="3">Amine oxidase domain-containing protein</fullName>
    </recommendedName>
</protein>
<dbReference type="NCBIfam" id="TIGR01409">
    <property type="entry name" value="TAT_signal_seq"/>
    <property type="match status" value="1"/>
</dbReference>
<dbReference type="SUPFAM" id="SSF51905">
    <property type="entry name" value="FAD/NAD(P)-binding domain"/>
    <property type="match status" value="1"/>
</dbReference>
<dbReference type="InterPro" id="IPR006311">
    <property type="entry name" value="TAT_signal"/>
</dbReference>
<dbReference type="Gene3D" id="1.10.405.10">
    <property type="entry name" value="Guanine Nucleotide Dissociation Inhibitor, domain 1"/>
    <property type="match status" value="1"/>
</dbReference>
<dbReference type="Pfam" id="PF01593">
    <property type="entry name" value="Amino_oxidase"/>
    <property type="match status" value="1"/>
</dbReference>
<dbReference type="PANTHER" id="PTHR10742">
    <property type="entry name" value="FLAVIN MONOAMINE OXIDASE"/>
    <property type="match status" value="1"/>
</dbReference>
<dbReference type="InterPro" id="IPR019546">
    <property type="entry name" value="TAT_signal_bac_arc"/>
</dbReference>
<comment type="cofactor">
    <cofactor evidence="1">
        <name>FAD</name>
        <dbReference type="ChEBI" id="CHEBI:57692"/>
    </cofactor>
</comment>
<dbReference type="InterPro" id="IPR001613">
    <property type="entry name" value="Flavin_amine_oxidase"/>
</dbReference>
<dbReference type="SUPFAM" id="SSF54373">
    <property type="entry name" value="FAD-linked reductases, C-terminal domain"/>
    <property type="match status" value="1"/>
</dbReference>
<evidence type="ECO:0000313" key="4">
    <source>
        <dbReference type="EMBL" id="GAA4971269.1"/>
    </source>
</evidence>
<dbReference type="InterPro" id="IPR002937">
    <property type="entry name" value="Amino_oxidase"/>
</dbReference>
<reference evidence="5" key="1">
    <citation type="journal article" date="2019" name="Int. J. Syst. Evol. Microbiol.">
        <title>The Global Catalogue of Microorganisms (GCM) 10K type strain sequencing project: providing services to taxonomists for standard genome sequencing and annotation.</title>
        <authorList>
            <consortium name="The Broad Institute Genomics Platform"/>
            <consortium name="The Broad Institute Genome Sequencing Center for Infectious Disease"/>
            <person name="Wu L."/>
            <person name="Ma J."/>
        </authorList>
    </citation>
    <scope>NUCLEOTIDE SEQUENCE [LARGE SCALE GENOMIC DNA]</scope>
    <source>
        <strain evidence="5">JCM 17986</strain>
    </source>
</reference>
<dbReference type="Gene3D" id="3.90.660.10">
    <property type="match status" value="1"/>
</dbReference>
<dbReference type="PANTHER" id="PTHR10742:SF342">
    <property type="entry name" value="AMINE OXIDASE"/>
    <property type="match status" value="1"/>
</dbReference>
<gene>
    <name evidence="4" type="ORF">GCM10023205_41250</name>
</gene>
<dbReference type="Gene3D" id="3.50.50.60">
    <property type="entry name" value="FAD/NAD(P)-binding domain"/>
    <property type="match status" value="1"/>
</dbReference>
<keyword evidence="2" id="KW-0560">Oxidoreductase</keyword>
<dbReference type="PRINTS" id="PR00757">
    <property type="entry name" value="AMINEOXDASEF"/>
</dbReference>
<evidence type="ECO:0000313" key="5">
    <source>
        <dbReference type="Proteomes" id="UP001500466"/>
    </source>
</evidence>
<comment type="caution">
    <text evidence="4">The sequence shown here is derived from an EMBL/GenBank/DDBJ whole genome shotgun (WGS) entry which is preliminary data.</text>
</comment>